<dbReference type="InterPro" id="IPR036291">
    <property type="entry name" value="NAD(P)-bd_dom_sf"/>
</dbReference>
<dbReference type="EnsemblBacteria" id="AAM07580">
    <property type="protein sequence ID" value="AAM07580"/>
    <property type="gene ID" value="MA_4235"/>
</dbReference>
<dbReference type="HOGENOM" id="CLU_076368_1_1_2"/>
<dbReference type="GO" id="GO:0070967">
    <property type="term" value="F:coenzyme F420 binding"/>
    <property type="evidence" value="ECO:0007669"/>
    <property type="project" value="InterPro"/>
</dbReference>
<dbReference type="KEGG" id="mac:MA_4235"/>
<dbReference type="InParanoid" id="Q8TIC0"/>
<dbReference type="GO" id="GO:0008823">
    <property type="term" value="F:cupric reductase (NADH) activity"/>
    <property type="evidence" value="ECO:0000318"/>
    <property type="project" value="GO_Central"/>
</dbReference>
<dbReference type="InterPro" id="IPR010185">
    <property type="entry name" value="NpdG"/>
</dbReference>
<organism evidence="3 4">
    <name type="scientific">Methanosarcina acetivorans (strain ATCC 35395 / DSM 2834 / JCM 12185 / C2A)</name>
    <dbReference type="NCBI Taxonomy" id="188937"/>
    <lineage>
        <taxon>Archaea</taxon>
        <taxon>Methanobacteriati</taxon>
        <taxon>Methanobacteriota</taxon>
        <taxon>Stenosarchaea group</taxon>
        <taxon>Methanomicrobia</taxon>
        <taxon>Methanosarcinales</taxon>
        <taxon>Methanosarcinaceae</taxon>
        <taxon>Methanosarcina</taxon>
    </lineage>
</organism>
<proteinExistence type="predicted"/>
<evidence type="ECO:0000313" key="3">
    <source>
        <dbReference type="EMBL" id="AAM07580.1"/>
    </source>
</evidence>
<evidence type="ECO:0000259" key="2">
    <source>
        <dbReference type="Pfam" id="PF03807"/>
    </source>
</evidence>
<dbReference type="NCBIfam" id="TIGR01915">
    <property type="entry name" value="npdG"/>
    <property type="match status" value="1"/>
</dbReference>
<dbReference type="GO" id="GO:0050661">
    <property type="term" value="F:NADP binding"/>
    <property type="evidence" value="ECO:0007669"/>
    <property type="project" value="InterPro"/>
</dbReference>
<evidence type="ECO:0000313" key="4">
    <source>
        <dbReference type="Proteomes" id="UP000002487"/>
    </source>
</evidence>
<dbReference type="GO" id="GO:0005886">
    <property type="term" value="C:plasma membrane"/>
    <property type="evidence" value="ECO:0000318"/>
    <property type="project" value="GO_Central"/>
</dbReference>
<dbReference type="Pfam" id="PF03807">
    <property type="entry name" value="F420_oxidored"/>
    <property type="match status" value="1"/>
</dbReference>
<dbReference type="GO" id="GO:0052851">
    <property type="term" value="F:ferric-chelate reductase (NADPH) activity"/>
    <property type="evidence" value="ECO:0000318"/>
    <property type="project" value="GO_Central"/>
</dbReference>
<dbReference type="FunFam" id="3.40.50.720:FF:000755">
    <property type="entry name" value="F420-dependent NADP reductase"/>
    <property type="match status" value="1"/>
</dbReference>
<dbReference type="InterPro" id="IPR051267">
    <property type="entry name" value="STEAP_metalloreductase"/>
</dbReference>
<dbReference type="SUPFAM" id="SSF51735">
    <property type="entry name" value="NAD(P)-binding Rossmann-fold domains"/>
    <property type="match status" value="1"/>
</dbReference>
<dbReference type="Proteomes" id="UP000002487">
    <property type="component" value="Chromosome"/>
</dbReference>
<reference evidence="3 4" key="1">
    <citation type="journal article" date="2002" name="Genome Res.">
        <title>The genome of Methanosarcina acetivorans reveals extensive metabolic and physiological diversity.</title>
        <authorList>
            <person name="Galagan J.E."/>
            <person name="Nusbaum C."/>
            <person name="Roy A."/>
            <person name="Endrizzi M.G."/>
            <person name="Macdonald P."/>
            <person name="FitzHugh W."/>
            <person name="Calvo S."/>
            <person name="Engels R."/>
            <person name="Smirnov S."/>
            <person name="Atnoor D."/>
            <person name="Brown A."/>
            <person name="Allen N."/>
            <person name="Naylor J."/>
            <person name="Stange-Thomann N."/>
            <person name="DeArellano K."/>
            <person name="Johnson R."/>
            <person name="Linton L."/>
            <person name="McEwan P."/>
            <person name="McKernan K."/>
            <person name="Talamas J."/>
            <person name="Tirrell A."/>
            <person name="Ye W."/>
            <person name="Zimmer A."/>
            <person name="Barber R.D."/>
            <person name="Cann I."/>
            <person name="Graham D.E."/>
            <person name="Grahame D.A."/>
            <person name="Guss A."/>
            <person name="Hedderich R."/>
            <person name="Ingram-Smith C."/>
            <person name="Kuettner C.H."/>
            <person name="Krzycki J.A."/>
            <person name="Leigh J.A."/>
            <person name="Li W."/>
            <person name="Liu J."/>
            <person name="Mukhopadhyay B."/>
            <person name="Reeve J.N."/>
            <person name="Smith K."/>
            <person name="Springer T.A."/>
            <person name="Umayam L.A."/>
            <person name="White O."/>
            <person name="White R.H."/>
            <person name="de Macario E.C."/>
            <person name="Ferry J.G."/>
            <person name="Jarrell K.F."/>
            <person name="Jing H."/>
            <person name="Macario A.J.L."/>
            <person name="Paulsen I."/>
            <person name="Pritchett M."/>
            <person name="Sowers K.R."/>
            <person name="Swanson R.V."/>
            <person name="Zinder S.H."/>
            <person name="Lander E."/>
            <person name="Metcalf W.W."/>
            <person name="Birren B."/>
        </authorList>
    </citation>
    <scope>NUCLEOTIDE SEQUENCE [LARGE SCALE GENOMIC DNA]</scope>
    <source>
        <strain evidence="4">ATCC 35395 / DSM 2834 / JCM 12185 / C2A</strain>
    </source>
</reference>
<dbReference type="EMBL" id="AE010299">
    <property type="protein sequence ID" value="AAM07580.1"/>
    <property type="molecule type" value="Genomic_DNA"/>
</dbReference>
<dbReference type="AlphaFoldDB" id="Q8TIC0"/>
<keyword evidence="4" id="KW-1185">Reference proteome</keyword>
<dbReference type="GO" id="GO:0015677">
    <property type="term" value="P:copper ion import"/>
    <property type="evidence" value="ECO:0000318"/>
    <property type="project" value="GO_Central"/>
</dbReference>
<feature type="domain" description="Pyrroline-5-carboxylate reductase catalytic N-terminal" evidence="2">
    <location>
        <begin position="19"/>
        <end position="129"/>
    </location>
</feature>
<keyword evidence="1" id="KW-0560">Oxidoreductase</keyword>
<evidence type="ECO:0000256" key="1">
    <source>
        <dbReference type="ARBA" id="ARBA00023002"/>
    </source>
</evidence>
<name>Q8TIC0_METAC</name>
<dbReference type="PhylomeDB" id="Q8TIC0"/>
<gene>
    <name evidence="3" type="ordered locus">MA_4235</name>
</gene>
<dbReference type="PANTHER" id="PTHR14239:SF0">
    <property type="entry name" value="F420-DEPENDENT NADP REDUCTASE"/>
    <property type="match status" value="1"/>
</dbReference>
<dbReference type="STRING" id="188937.MA_4235"/>
<dbReference type="GO" id="GO:0016651">
    <property type="term" value="F:oxidoreductase activity, acting on NAD(P)H"/>
    <property type="evidence" value="ECO:0007669"/>
    <property type="project" value="InterPro"/>
</dbReference>
<accession>Q8TIC0</accession>
<dbReference type="InterPro" id="IPR028939">
    <property type="entry name" value="P5C_Rdtase_cat_N"/>
</dbReference>
<protein>
    <submittedName>
        <fullName evidence="3">F420-dependent NADP reductase</fullName>
    </submittedName>
</protein>
<dbReference type="Gene3D" id="3.40.50.720">
    <property type="entry name" value="NAD(P)-binding Rossmann-like Domain"/>
    <property type="match status" value="1"/>
</dbReference>
<dbReference type="PANTHER" id="PTHR14239">
    <property type="entry name" value="DUDULIN-RELATED"/>
    <property type="match status" value="1"/>
</dbReference>
<sequence>MGSHSKLEVLFKLNSEKLKIAVLGGTGNIGEGMVLRLALQNLMPDGVKNEVIIGSRSLETADEAAKKDLLELENCGFDTSKMTITGMDNLAAAQAAEVIILTIRFDYVLPLLEEIREAIENKILVTPVVPMVKEEGLMVYKPPEEGSAALAIQKNVPESTRVVAAFHNIPAGKLKDVVKCKAVHDALVCSDDAEAKKLVMELTRHMGCLKPLDGGPLKQASTMESLTPLLINLAKLNGLKDLGINFS</sequence>
<dbReference type="GO" id="GO:0006740">
    <property type="term" value="P:NADPH regeneration"/>
    <property type="evidence" value="ECO:0007669"/>
    <property type="project" value="InterPro"/>
</dbReference>